<dbReference type="Proteomes" id="UP000075666">
    <property type="component" value="Unassembled WGS sequence"/>
</dbReference>
<dbReference type="STRING" id="46224.B4102_3700"/>
<sequence>MTRKSLKLAFIAVCSFLLVFSSASFLPKKAKAYTSNTNLDNRVIFQSFSLYQPYESNMYDELSKKGSLLKEWGITDVWLPPAYRSFNMARYMEGYAIADRYDLGEFNQGPNNTKATKYGTSDELKSMINTLHQQGLKVQEDLVPNQMLGLSGREAVYVTRTDNNGNLFKNPYTTGITTRIRGDLYLAYTKGGGQGQAKYGYIKEWNKKYFNGTSLQGQGIGRVMTDDNGVPYRYFGPNSKNYLPEWLNEAAAVNKINTVDGYLSVDGWYAAKDAATTDQYWKPMLINYAKDKDYLPYMSKNGFATVEEIVNGDNGKIADLTNAYLQSNPKYGYGTEEKTYKNDNSGIDDQDQFLFVKKNGGTLHNINNTISGNNEFLVGMDIDNSNPTVQKEQIHWMNWLLDTYKFDGFRVDAASHYDKQVLLDLADVMKEHFGSNEENHLSYIESYSSAANDFENKNSNPQLSMDYALYYTFQNALAKGTNKQKLSTLATNSVVDRNGSGSSNATPNWSFVTNHDQEKNRINNVMLNLYGIKTGEKYTNTTPKSFENLYDKDTEKKALAIYQDDMNRVDKKYAPHNVVSQYAYLLTNKNTVPTVYYGDMYQTDGSYMSKKTPYYDAITKLLKVRKDYAYGNQKVTNYTSNTSPKTAGQDLISSVRYGKDRNTGVATVIGNNPKLDTTIKVNMGSSHKNQVFKDATGFHSEKLVTDSKGVLTIHVKGTANAQVKGYLSVWIPTKDKVPTLTWNSIKSVYQGKTAKVSVKLTNSSSKIKSTSYASSNKAIATVDKNGNVKGNKKTGKVTINTTITTKDNFVLYSSKQIEVKANQVTLKANSAKIKKGKTTTISVKSSTDKIKTASYKSSNTKIATVSKAGKVTGKKAGKTTITATYKTQGGYIVTKKFTVTVK</sequence>
<keyword evidence="8" id="KW-0326">Glycosidase</keyword>
<organism evidence="8 9">
    <name type="scientific">Heyndrickxia sporothermodurans</name>
    <dbReference type="NCBI Taxonomy" id="46224"/>
    <lineage>
        <taxon>Bacteria</taxon>
        <taxon>Bacillati</taxon>
        <taxon>Bacillota</taxon>
        <taxon>Bacilli</taxon>
        <taxon>Bacillales</taxon>
        <taxon>Bacillaceae</taxon>
        <taxon>Heyndrickxia</taxon>
    </lineage>
</organism>
<dbReference type="EMBL" id="LQYN01000103">
    <property type="protein sequence ID" value="KYC94174.1"/>
    <property type="molecule type" value="Genomic_DNA"/>
</dbReference>
<dbReference type="InterPro" id="IPR003318">
    <property type="entry name" value="Glyco_hydro70cat"/>
</dbReference>
<dbReference type="SUPFAM" id="SSF49373">
    <property type="entry name" value="Invasin/intimin cell-adhesion fragments"/>
    <property type="match status" value="2"/>
</dbReference>
<dbReference type="Gene3D" id="3.20.20.470">
    <property type="entry name" value="Glucansucrase"/>
    <property type="match status" value="2"/>
</dbReference>
<dbReference type="InterPro" id="IPR006047">
    <property type="entry name" value="GH13_cat_dom"/>
</dbReference>
<feature type="domain" description="BIG2" evidence="6">
    <location>
        <begin position="736"/>
        <end position="811"/>
    </location>
</feature>
<keyword evidence="9" id="KW-1185">Reference proteome</keyword>
<dbReference type="PANTHER" id="PTHR43447">
    <property type="entry name" value="ALPHA-AMYLASE"/>
    <property type="match status" value="1"/>
</dbReference>
<dbReference type="AlphaFoldDB" id="A0A150KLK6"/>
<evidence type="ECO:0000259" key="6">
    <source>
        <dbReference type="SMART" id="SM00635"/>
    </source>
</evidence>
<dbReference type="GO" id="GO:0047849">
    <property type="term" value="F:dextransucrase activity"/>
    <property type="evidence" value="ECO:0007669"/>
    <property type="project" value="UniProtKB-EC"/>
</dbReference>
<feature type="chain" id="PRO_5038619504" description="dextransucrase" evidence="5">
    <location>
        <begin position="26"/>
        <end position="902"/>
    </location>
</feature>
<comment type="catalytic activity">
    <reaction evidence="1">
        <text>[(1-&gt;6)-alpha-D-glucosyl](n) + sucrose = [(1-&gt;6)-alpha-D-glucosyl](n+1) + D-fructose</text>
        <dbReference type="Rhea" id="RHEA:18825"/>
        <dbReference type="Rhea" id="RHEA-COMP:11144"/>
        <dbReference type="Rhea" id="RHEA-COMP:11145"/>
        <dbReference type="ChEBI" id="CHEBI:17992"/>
        <dbReference type="ChEBI" id="CHEBI:18269"/>
        <dbReference type="ChEBI" id="CHEBI:37721"/>
        <dbReference type="EC" id="2.4.1.5"/>
    </reaction>
</comment>
<feature type="domain" description="BIG2" evidence="6">
    <location>
        <begin position="820"/>
        <end position="895"/>
    </location>
</feature>
<keyword evidence="8" id="KW-0378">Hydrolase</keyword>
<accession>A0A150KLK6</accession>
<evidence type="ECO:0000259" key="7">
    <source>
        <dbReference type="SMART" id="SM00642"/>
    </source>
</evidence>
<dbReference type="InterPro" id="IPR008964">
    <property type="entry name" value="Invasin/intimin_cell_adhesion"/>
</dbReference>
<dbReference type="EC" id="2.4.1.5" evidence="3"/>
<evidence type="ECO:0000313" key="9">
    <source>
        <dbReference type="Proteomes" id="UP000075666"/>
    </source>
</evidence>
<dbReference type="SMR" id="A0A150KLK6"/>
<evidence type="ECO:0000256" key="1">
    <source>
        <dbReference type="ARBA" id="ARBA00001152"/>
    </source>
</evidence>
<protein>
    <recommendedName>
        <fullName evidence="3">dextransucrase</fullName>
        <ecNumber evidence="3">2.4.1.5</ecNumber>
    </recommendedName>
</protein>
<dbReference type="SUPFAM" id="SSF51011">
    <property type="entry name" value="Glycosyl hydrolase domain"/>
    <property type="match status" value="1"/>
</dbReference>
<dbReference type="SMART" id="SM00642">
    <property type="entry name" value="Aamy"/>
    <property type="match status" value="1"/>
</dbReference>
<proteinExistence type="inferred from homology"/>
<feature type="signal peptide" evidence="5">
    <location>
        <begin position="1"/>
        <end position="25"/>
    </location>
</feature>
<dbReference type="PATRIC" id="fig|46224.3.peg.383"/>
<dbReference type="InterPro" id="IPR003343">
    <property type="entry name" value="Big_2"/>
</dbReference>
<evidence type="ECO:0000256" key="3">
    <source>
        <dbReference type="ARBA" id="ARBA00012592"/>
    </source>
</evidence>
<evidence type="ECO:0000256" key="5">
    <source>
        <dbReference type="SAM" id="SignalP"/>
    </source>
</evidence>
<evidence type="ECO:0000256" key="2">
    <source>
        <dbReference type="ARBA" id="ARBA00009247"/>
    </source>
</evidence>
<dbReference type="GO" id="GO:0009250">
    <property type="term" value="P:glucan biosynthetic process"/>
    <property type="evidence" value="ECO:0007669"/>
    <property type="project" value="InterPro"/>
</dbReference>
<keyword evidence="5" id="KW-0732">Signal</keyword>
<feature type="domain" description="Glycosyl hydrolase family 13 catalytic" evidence="7">
    <location>
        <begin position="42"/>
        <end position="625"/>
    </location>
</feature>
<reference evidence="8 9" key="1">
    <citation type="submission" date="2016-01" db="EMBL/GenBank/DDBJ databases">
        <title>Genome Sequences of Twelve Sporeforming Bacillus Species Isolated from Foods.</title>
        <authorList>
            <person name="Berendsen E.M."/>
            <person name="Wells-Bennik M.H."/>
            <person name="Krawcyk A.O."/>
            <person name="De Jong A."/>
            <person name="Holsappel S."/>
            <person name="Eijlander R.T."/>
            <person name="Kuipers O.P."/>
        </authorList>
    </citation>
    <scope>NUCLEOTIDE SEQUENCE [LARGE SCALE GENOMIC DNA]</scope>
    <source>
        <strain evidence="8 9">B4102</strain>
    </source>
</reference>
<evidence type="ECO:0000256" key="4">
    <source>
        <dbReference type="ARBA" id="ARBA00022679"/>
    </source>
</evidence>
<dbReference type="RefSeq" id="WP_066235061.1">
    <property type="nucleotide sequence ID" value="NZ_LQYN01000103.1"/>
</dbReference>
<evidence type="ECO:0000313" key="8">
    <source>
        <dbReference type="EMBL" id="KYC94174.1"/>
    </source>
</evidence>
<comment type="caution">
    <text evidence="8">The sequence shown here is derived from an EMBL/GenBank/DDBJ whole genome shotgun (WGS) entry which is preliminary data.</text>
</comment>
<keyword evidence="4" id="KW-0808">Transferase</keyword>
<dbReference type="SMART" id="SM00635">
    <property type="entry name" value="BID_2"/>
    <property type="match status" value="2"/>
</dbReference>
<comment type="similarity">
    <text evidence="2">Belongs to the glycosyl hydrolase 70 family.</text>
</comment>
<dbReference type="GO" id="GO:0046527">
    <property type="term" value="F:glucosyltransferase activity"/>
    <property type="evidence" value="ECO:0007669"/>
    <property type="project" value="InterPro"/>
</dbReference>
<dbReference type="Gene3D" id="2.60.40.1080">
    <property type="match status" value="2"/>
</dbReference>
<dbReference type="InterPro" id="IPR017853">
    <property type="entry name" value="GH"/>
</dbReference>
<name>A0A150KLK6_9BACI</name>
<gene>
    <name evidence="8" type="ORF">B4102_3700</name>
</gene>
<dbReference type="Pfam" id="PF02368">
    <property type="entry name" value="Big_2"/>
    <property type="match status" value="2"/>
</dbReference>
<dbReference type="GO" id="GO:0016798">
    <property type="term" value="F:hydrolase activity, acting on glycosyl bonds"/>
    <property type="evidence" value="ECO:0007669"/>
    <property type="project" value="UniProtKB-KW"/>
</dbReference>
<dbReference type="SUPFAM" id="SSF51445">
    <property type="entry name" value="(Trans)glycosidases"/>
    <property type="match status" value="1"/>
</dbReference>
<dbReference type="OrthoDB" id="9805159at2"/>
<dbReference type="Pfam" id="PF02324">
    <property type="entry name" value="Glyco_hydro_70"/>
    <property type="match status" value="2"/>
</dbReference>